<dbReference type="Gene3D" id="3.40.50.300">
    <property type="entry name" value="P-loop containing nucleotide triphosphate hydrolases"/>
    <property type="match status" value="1"/>
</dbReference>
<dbReference type="Proteomes" id="UP000006671">
    <property type="component" value="Unassembled WGS sequence"/>
</dbReference>
<dbReference type="KEGG" id="ngr:NAEGRDRAFT_72016"/>
<sequence>MEFMARVRGIEQLKSIPIIFALNKVDDFTEEEKEEKREITEKAKQVVNDKISQYELLNTSVTSAKFNINVEEIFLDCVRLLSGTDLGLKLLKNIIELDVEYLESLKQKLIKPKQNSKKCLFM</sequence>
<organism evidence="2">
    <name type="scientific">Naegleria gruberi</name>
    <name type="common">Amoeba</name>
    <dbReference type="NCBI Taxonomy" id="5762"/>
    <lineage>
        <taxon>Eukaryota</taxon>
        <taxon>Discoba</taxon>
        <taxon>Heterolobosea</taxon>
        <taxon>Tetramitia</taxon>
        <taxon>Eutetramitia</taxon>
        <taxon>Vahlkampfiidae</taxon>
        <taxon>Naegleria</taxon>
    </lineage>
</organism>
<proteinExistence type="predicted"/>
<dbReference type="SUPFAM" id="SSF52540">
    <property type="entry name" value="P-loop containing nucleoside triphosphate hydrolases"/>
    <property type="match status" value="1"/>
</dbReference>
<gene>
    <name evidence="1" type="ORF">NAEGRDRAFT_72016</name>
</gene>
<evidence type="ECO:0000313" key="2">
    <source>
        <dbReference type="Proteomes" id="UP000006671"/>
    </source>
</evidence>
<name>D2VSP7_NAEGR</name>
<dbReference type="EMBL" id="GG738894">
    <property type="protein sequence ID" value="EFC40228.1"/>
    <property type="molecule type" value="Genomic_DNA"/>
</dbReference>
<dbReference type="InterPro" id="IPR027417">
    <property type="entry name" value="P-loop_NTPase"/>
</dbReference>
<reference evidence="1 2" key="1">
    <citation type="journal article" date="2010" name="Cell">
        <title>The genome of Naegleria gruberi illuminates early eukaryotic versatility.</title>
        <authorList>
            <person name="Fritz-Laylin L.K."/>
            <person name="Prochnik S.E."/>
            <person name="Ginger M.L."/>
            <person name="Dacks J.B."/>
            <person name="Carpenter M.L."/>
            <person name="Field M.C."/>
            <person name="Kuo A."/>
            <person name="Paredez A."/>
            <person name="Chapman J."/>
            <person name="Pham J."/>
            <person name="Shu S."/>
            <person name="Neupane R."/>
            <person name="Cipriano M."/>
            <person name="Mancuso J."/>
            <person name="Tu H."/>
            <person name="Salamov A."/>
            <person name="Lindquist E."/>
            <person name="Shapiro H."/>
            <person name="Lucas S."/>
            <person name="Grigoriev I.V."/>
            <person name="Cande W.Z."/>
            <person name="Fulton C."/>
            <person name="Rokhsar D.S."/>
            <person name="Dawson S.C."/>
        </authorList>
    </citation>
    <scope>NUCLEOTIDE SEQUENCE [LARGE SCALE GENOMIC DNA]</scope>
    <source>
        <strain evidence="1 2">NEG-M</strain>
    </source>
</reference>
<dbReference type="RefSeq" id="XP_002672972.1">
    <property type="nucleotide sequence ID" value="XM_002672926.1"/>
</dbReference>
<evidence type="ECO:0000313" key="1">
    <source>
        <dbReference type="EMBL" id="EFC40228.1"/>
    </source>
</evidence>
<protein>
    <submittedName>
        <fullName evidence="1">Predicted protein</fullName>
    </submittedName>
</protein>
<dbReference type="VEuPathDB" id="AmoebaDB:NAEGRDRAFT_72016"/>
<dbReference type="GeneID" id="8860047"/>
<keyword evidence="2" id="KW-1185">Reference proteome</keyword>
<accession>D2VSP7</accession>
<dbReference type="AlphaFoldDB" id="D2VSP7"/>
<dbReference type="InParanoid" id="D2VSP7"/>